<gene>
    <name evidence="5" type="ORF">C7379_10758</name>
</gene>
<dbReference type="EMBL" id="QENY01000007">
    <property type="protein sequence ID" value="PVX55079.1"/>
    <property type="molecule type" value="Genomic_DNA"/>
</dbReference>
<evidence type="ECO:0000256" key="2">
    <source>
        <dbReference type="ARBA" id="ARBA00023067"/>
    </source>
</evidence>
<sequence>MNRTQLIESFANKTALSKAAAAKQVNCLLGIIADNLCEGDHELAIPDFGRFYVKHVPQRQGINPATGEKITIEAHDKVAFKASDNLCIFSRKHS</sequence>
<evidence type="ECO:0000256" key="3">
    <source>
        <dbReference type="ARBA" id="ARBA00023125"/>
    </source>
</evidence>
<accession>A0A2U0UBT1</accession>
<comment type="similarity">
    <text evidence="1 4">Belongs to the bacterial histone-like protein family.</text>
</comment>
<dbReference type="SMART" id="SM00411">
    <property type="entry name" value="BHL"/>
    <property type="match status" value="1"/>
</dbReference>
<organism evidence="5 6">
    <name type="scientific">Hallella colorans</name>
    <dbReference type="NCBI Taxonomy" id="1703337"/>
    <lineage>
        <taxon>Bacteria</taxon>
        <taxon>Pseudomonadati</taxon>
        <taxon>Bacteroidota</taxon>
        <taxon>Bacteroidia</taxon>
        <taxon>Bacteroidales</taxon>
        <taxon>Prevotellaceae</taxon>
        <taxon>Hallella</taxon>
    </lineage>
</organism>
<dbReference type="GO" id="GO:0030527">
    <property type="term" value="F:structural constituent of chromatin"/>
    <property type="evidence" value="ECO:0007669"/>
    <property type="project" value="InterPro"/>
</dbReference>
<keyword evidence="3 5" id="KW-0238">DNA-binding</keyword>
<dbReference type="Pfam" id="PF00216">
    <property type="entry name" value="Bac_DNA_binding"/>
    <property type="match status" value="1"/>
</dbReference>
<dbReference type="OrthoDB" id="9799835at2"/>
<proteinExistence type="inferred from homology"/>
<dbReference type="RefSeq" id="WP_116616273.1">
    <property type="nucleotide sequence ID" value="NZ_CALDWB010000020.1"/>
</dbReference>
<evidence type="ECO:0000256" key="1">
    <source>
        <dbReference type="ARBA" id="ARBA00010529"/>
    </source>
</evidence>
<dbReference type="PANTHER" id="PTHR33175">
    <property type="entry name" value="DNA-BINDING PROTEIN HU"/>
    <property type="match status" value="1"/>
</dbReference>
<dbReference type="GO" id="GO:0003677">
    <property type="term" value="F:DNA binding"/>
    <property type="evidence" value="ECO:0007669"/>
    <property type="project" value="UniProtKB-KW"/>
</dbReference>
<dbReference type="InterPro" id="IPR000119">
    <property type="entry name" value="Hist_DNA-bd"/>
</dbReference>
<dbReference type="SUPFAM" id="SSF47729">
    <property type="entry name" value="IHF-like DNA-binding proteins"/>
    <property type="match status" value="1"/>
</dbReference>
<dbReference type="Proteomes" id="UP000245870">
    <property type="component" value="Unassembled WGS sequence"/>
</dbReference>
<dbReference type="Gene3D" id="4.10.520.10">
    <property type="entry name" value="IHF-like DNA-binding proteins"/>
    <property type="match status" value="1"/>
</dbReference>
<keyword evidence="2" id="KW-0226">DNA condensation</keyword>
<dbReference type="CDD" id="cd13831">
    <property type="entry name" value="HU"/>
    <property type="match status" value="1"/>
</dbReference>
<protein>
    <submittedName>
        <fullName evidence="5">DNA-binding protein HU-beta/DNA-binding protein HU-alpha</fullName>
    </submittedName>
</protein>
<evidence type="ECO:0000313" key="6">
    <source>
        <dbReference type="Proteomes" id="UP000245870"/>
    </source>
</evidence>
<evidence type="ECO:0000313" key="5">
    <source>
        <dbReference type="EMBL" id="PVX55079.1"/>
    </source>
</evidence>
<dbReference type="AlphaFoldDB" id="A0A2U0UBT1"/>
<dbReference type="GO" id="GO:0030261">
    <property type="term" value="P:chromosome condensation"/>
    <property type="evidence" value="ECO:0007669"/>
    <property type="project" value="UniProtKB-KW"/>
</dbReference>
<comment type="caution">
    <text evidence="5">The sequence shown here is derived from an EMBL/GenBank/DDBJ whole genome shotgun (WGS) entry which is preliminary data.</text>
</comment>
<dbReference type="InterPro" id="IPR010992">
    <property type="entry name" value="IHF-like_DNA-bd_dom_sf"/>
</dbReference>
<name>A0A2U0UBT1_9BACT</name>
<reference evidence="5 6" key="1">
    <citation type="submission" date="2018-05" db="EMBL/GenBank/DDBJ databases">
        <title>Genomic Encyclopedia of Type Strains, Phase IV (KMG-IV): sequencing the most valuable type-strain genomes for metagenomic binning, comparative biology and taxonomic classification.</title>
        <authorList>
            <person name="Goeker M."/>
        </authorList>
    </citation>
    <scope>NUCLEOTIDE SEQUENCE [LARGE SCALE GENOMIC DNA]</scope>
    <source>
        <strain evidence="5 6">DSM 100333</strain>
    </source>
</reference>
<evidence type="ECO:0000256" key="4">
    <source>
        <dbReference type="RuleBase" id="RU003939"/>
    </source>
</evidence>
<dbReference type="PANTHER" id="PTHR33175:SF3">
    <property type="entry name" value="DNA-BINDING PROTEIN HU-BETA"/>
    <property type="match status" value="1"/>
</dbReference>
<keyword evidence="6" id="KW-1185">Reference proteome</keyword>